<dbReference type="Pfam" id="PF00665">
    <property type="entry name" value="rve"/>
    <property type="match status" value="1"/>
</dbReference>
<dbReference type="InterPro" id="IPR036397">
    <property type="entry name" value="RNaseH_sf"/>
</dbReference>
<reference evidence="2 3" key="1">
    <citation type="submission" date="2020-06" db="EMBL/GenBank/DDBJ databases">
        <authorList>
            <person name="Li R."/>
            <person name="Bekaert M."/>
        </authorList>
    </citation>
    <scope>NUCLEOTIDE SEQUENCE [LARGE SCALE GENOMIC DNA]</scope>
    <source>
        <strain evidence="3">wild</strain>
    </source>
</reference>
<dbReference type="InterPro" id="IPR012337">
    <property type="entry name" value="RNaseH-like_sf"/>
</dbReference>
<dbReference type="Gene3D" id="3.30.420.10">
    <property type="entry name" value="Ribonuclease H-like superfamily/Ribonuclease H"/>
    <property type="match status" value="1"/>
</dbReference>
<dbReference type="InterPro" id="IPR050951">
    <property type="entry name" value="Retrovirus_Pol_polyprotein"/>
</dbReference>
<evidence type="ECO:0000313" key="3">
    <source>
        <dbReference type="Proteomes" id="UP000507470"/>
    </source>
</evidence>
<proteinExistence type="predicted"/>
<organism evidence="2 3">
    <name type="scientific">Mytilus coruscus</name>
    <name type="common">Sea mussel</name>
    <dbReference type="NCBI Taxonomy" id="42192"/>
    <lineage>
        <taxon>Eukaryota</taxon>
        <taxon>Metazoa</taxon>
        <taxon>Spiralia</taxon>
        <taxon>Lophotrochozoa</taxon>
        <taxon>Mollusca</taxon>
        <taxon>Bivalvia</taxon>
        <taxon>Autobranchia</taxon>
        <taxon>Pteriomorphia</taxon>
        <taxon>Mytilida</taxon>
        <taxon>Mytiloidea</taxon>
        <taxon>Mytilidae</taxon>
        <taxon>Mytilinae</taxon>
        <taxon>Mytilus</taxon>
    </lineage>
</organism>
<accession>A0A6J8D869</accession>
<dbReference type="PROSITE" id="PS50994">
    <property type="entry name" value="INTEGRASE"/>
    <property type="match status" value="1"/>
</dbReference>
<dbReference type="InterPro" id="IPR043502">
    <property type="entry name" value="DNA/RNA_pol_sf"/>
</dbReference>
<feature type="domain" description="Integrase catalytic" evidence="1">
    <location>
        <begin position="200"/>
        <end position="360"/>
    </location>
</feature>
<evidence type="ECO:0000259" key="1">
    <source>
        <dbReference type="PROSITE" id="PS50994"/>
    </source>
</evidence>
<protein>
    <recommendedName>
        <fullName evidence="1">Integrase catalytic domain-containing protein</fullName>
    </recommendedName>
</protein>
<dbReference type="GO" id="GO:0015074">
    <property type="term" value="P:DNA integration"/>
    <property type="evidence" value="ECO:0007669"/>
    <property type="project" value="InterPro"/>
</dbReference>
<dbReference type="SUPFAM" id="SSF53098">
    <property type="entry name" value="Ribonuclease H-like"/>
    <property type="match status" value="1"/>
</dbReference>
<keyword evidence="3" id="KW-1185">Reference proteome</keyword>
<dbReference type="FunFam" id="3.30.420.10:FF:000032">
    <property type="entry name" value="Retrovirus-related Pol polyprotein from transposon 297-like Protein"/>
    <property type="match status" value="1"/>
</dbReference>
<gene>
    <name evidence="2" type="ORF">MCOR_37198</name>
</gene>
<dbReference type="AlphaFoldDB" id="A0A6J8D869"/>
<dbReference type="PANTHER" id="PTHR37984:SF15">
    <property type="entry name" value="INTEGRASE CATALYTIC DOMAIN-CONTAINING PROTEIN"/>
    <property type="match status" value="1"/>
</dbReference>
<dbReference type="EMBL" id="CACVKT020006735">
    <property type="protein sequence ID" value="CAC5403294.1"/>
    <property type="molecule type" value="Genomic_DNA"/>
</dbReference>
<dbReference type="SUPFAM" id="SSF56672">
    <property type="entry name" value="DNA/RNA polymerases"/>
    <property type="match status" value="1"/>
</dbReference>
<evidence type="ECO:0000313" key="2">
    <source>
        <dbReference type="EMBL" id="CAC5403294.1"/>
    </source>
</evidence>
<dbReference type="OrthoDB" id="8962596at2759"/>
<dbReference type="GO" id="GO:0003676">
    <property type="term" value="F:nucleic acid binding"/>
    <property type="evidence" value="ECO:0007669"/>
    <property type="project" value="InterPro"/>
</dbReference>
<sequence>MIVQGRILQGIHHKVTGLIEPAGPFLSDNGCLIPKAMVNPRMKYLSVRIINLSEQPVQLYRKAIIGQCKLIDSDIIEINELSRQLYAREKLYQIRNQKEVLPEYLQNLYERSITHLDKEQVKVFNLLLKYQTTFSKSKSDLGRTAIVKHKIDTGGAPPFKMQPRCLPMSNREVASKEIKRLLDDGIIESSNGQYASPIVLVTKPDQSTRLCIDYRKIKQSRQGNKFILIVSEYFTRWIETYPIPQIQAPTICRVFIAEFVSLYGIPRQIYTDCGAQFTSQLFKEICDAFHIAKTYTTAFYPKSDGLVERFNRTVEDMLSKVVSRDQKNWDDILPMVKLAYRTSEHESTGQSPSMMMFGREAELPIDLLLGLPPAIT</sequence>
<name>A0A6J8D869_MYTCO</name>
<dbReference type="PANTHER" id="PTHR37984">
    <property type="entry name" value="PROTEIN CBG26694"/>
    <property type="match status" value="1"/>
</dbReference>
<dbReference type="InterPro" id="IPR001584">
    <property type="entry name" value="Integrase_cat-core"/>
</dbReference>
<dbReference type="Proteomes" id="UP000507470">
    <property type="component" value="Unassembled WGS sequence"/>
</dbReference>